<protein>
    <recommendedName>
        <fullName evidence="3">Sulfotransferase domain-containing protein</fullName>
    </recommendedName>
</protein>
<dbReference type="KEGG" id="lgi:LOTGIDRAFT_191399"/>
<feature type="domain" description="Sulfotransferase" evidence="3">
    <location>
        <begin position="31"/>
        <end position="276"/>
    </location>
</feature>
<evidence type="ECO:0000313" key="5">
    <source>
        <dbReference type="Proteomes" id="UP000030746"/>
    </source>
</evidence>
<sequence>MGYSHQDQQYTAPWPFLADQAKLCEKFTFNDNDVILTAYAKSGTHWLWEVLSMLIKGEAEPSKSAKERLMFSFGTQKDFDKYQSPRIFNTHVRYKGLPKCLKSESNVKTKMVYLLRNPKDVAVSYYYHLKSATDFDYNGTWNGFYSLFIEGKVPGGSWFDYVVEWDKEINSGKHPNIIVMYYEDLQKNFTSEIKRLSDFLGFSYSNDLFTAIAEKCSFSSMKENDERLKEQFPIHMSKDGKNFIYRKGVVGDWKNHFTVAQNDEMDQIITNRLKDTDLKFQYSV</sequence>
<dbReference type="EMBL" id="KB202237">
    <property type="protein sequence ID" value="ESO91705.1"/>
    <property type="molecule type" value="Genomic_DNA"/>
</dbReference>
<dbReference type="Gene3D" id="3.40.50.300">
    <property type="entry name" value="P-loop containing nucleotide triphosphate hydrolases"/>
    <property type="match status" value="1"/>
</dbReference>
<dbReference type="OrthoDB" id="205623at2759"/>
<dbReference type="GeneID" id="20244931"/>
<gene>
    <name evidence="4" type="ORF">LOTGIDRAFT_191399</name>
</gene>
<dbReference type="InterPro" id="IPR000863">
    <property type="entry name" value="Sulfotransferase_dom"/>
</dbReference>
<dbReference type="RefSeq" id="XP_009057758.1">
    <property type="nucleotide sequence ID" value="XM_009059510.1"/>
</dbReference>
<name>V4A9E7_LOTGI</name>
<accession>V4A9E7</accession>
<evidence type="ECO:0000313" key="4">
    <source>
        <dbReference type="EMBL" id="ESO91705.1"/>
    </source>
</evidence>
<comment type="similarity">
    <text evidence="1">Belongs to the sulfotransferase 1 family.</text>
</comment>
<dbReference type="SUPFAM" id="SSF52540">
    <property type="entry name" value="P-loop containing nucleoside triphosphate hydrolases"/>
    <property type="match status" value="1"/>
</dbReference>
<dbReference type="CTD" id="20244931"/>
<dbReference type="Pfam" id="PF00685">
    <property type="entry name" value="Sulfotransfer_1"/>
    <property type="match status" value="1"/>
</dbReference>
<dbReference type="InterPro" id="IPR027417">
    <property type="entry name" value="P-loop_NTPase"/>
</dbReference>
<reference evidence="4 5" key="1">
    <citation type="journal article" date="2013" name="Nature">
        <title>Insights into bilaterian evolution from three spiralian genomes.</title>
        <authorList>
            <person name="Simakov O."/>
            <person name="Marletaz F."/>
            <person name="Cho S.J."/>
            <person name="Edsinger-Gonzales E."/>
            <person name="Havlak P."/>
            <person name="Hellsten U."/>
            <person name="Kuo D.H."/>
            <person name="Larsson T."/>
            <person name="Lv J."/>
            <person name="Arendt D."/>
            <person name="Savage R."/>
            <person name="Osoegawa K."/>
            <person name="de Jong P."/>
            <person name="Grimwood J."/>
            <person name="Chapman J.A."/>
            <person name="Shapiro H."/>
            <person name="Aerts A."/>
            <person name="Otillar R.P."/>
            <person name="Terry A.Y."/>
            <person name="Boore J.L."/>
            <person name="Grigoriev I.V."/>
            <person name="Lindberg D.R."/>
            <person name="Seaver E.C."/>
            <person name="Weisblat D.A."/>
            <person name="Putnam N.H."/>
            <person name="Rokhsar D.S."/>
        </authorList>
    </citation>
    <scope>NUCLEOTIDE SEQUENCE [LARGE SCALE GENOMIC DNA]</scope>
</reference>
<dbReference type="AlphaFoldDB" id="V4A9E7"/>
<proteinExistence type="inferred from homology"/>
<evidence type="ECO:0000259" key="3">
    <source>
        <dbReference type="Pfam" id="PF00685"/>
    </source>
</evidence>
<dbReference type="OMA" id="PRGPYCE"/>
<organism evidence="4 5">
    <name type="scientific">Lottia gigantea</name>
    <name type="common">Giant owl limpet</name>
    <dbReference type="NCBI Taxonomy" id="225164"/>
    <lineage>
        <taxon>Eukaryota</taxon>
        <taxon>Metazoa</taxon>
        <taxon>Spiralia</taxon>
        <taxon>Lophotrochozoa</taxon>
        <taxon>Mollusca</taxon>
        <taxon>Gastropoda</taxon>
        <taxon>Patellogastropoda</taxon>
        <taxon>Lottioidea</taxon>
        <taxon>Lottiidae</taxon>
        <taxon>Lottia</taxon>
    </lineage>
</organism>
<evidence type="ECO:0000256" key="2">
    <source>
        <dbReference type="ARBA" id="ARBA00022679"/>
    </source>
</evidence>
<keyword evidence="2" id="KW-0808">Transferase</keyword>
<dbReference type="GO" id="GO:0008146">
    <property type="term" value="F:sulfotransferase activity"/>
    <property type="evidence" value="ECO:0007669"/>
    <property type="project" value="InterPro"/>
</dbReference>
<dbReference type="Proteomes" id="UP000030746">
    <property type="component" value="Unassembled WGS sequence"/>
</dbReference>
<keyword evidence="5" id="KW-1185">Reference proteome</keyword>
<evidence type="ECO:0000256" key="1">
    <source>
        <dbReference type="ARBA" id="ARBA00005771"/>
    </source>
</evidence>
<dbReference type="HOGENOM" id="CLU_027239_1_2_1"/>
<dbReference type="PANTHER" id="PTHR11783">
    <property type="entry name" value="SULFOTRANSFERASE SULT"/>
    <property type="match status" value="1"/>
</dbReference>